<dbReference type="InterPro" id="IPR023267">
    <property type="entry name" value="RCMT"/>
</dbReference>
<evidence type="ECO:0000256" key="6">
    <source>
        <dbReference type="ARBA" id="ARBA00022691"/>
    </source>
</evidence>
<dbReference type="GO" id="GO:0016428">
    <property type="term" value="F:tRNA (cytidine-5-)-methyltransferase activity"/>
    <property type="evidence" value="ECO:0007669"/>
    <property type="project" value="InterPro"/>
</dbReference>
<sequence>MGKKRHFTNKQNPFAKRKRDQKEKGQTEPVRRDKPYEDIIRKNESFEAYYKHLNICKPEEWDEFMRKVRSNQPATFRITGLKNPAHKRLKIIKDQFFTEYGRAVAALPGASGRDIVSEPKCLAWHPNEFAWQLELSPKEIQSLEPLFKNHNFISLQEDVSIVSTLVLSVEPHHKVLDMNAKTAHLIEALHAAGGDALPTGFVMANAIDNKRCSTLVNQAKRLASASGVVVNTDSVKFPSLVVENRAGELVPLKYDRILCDVPCSGDGTIRNNPEMWISWNAGHANGLHGLQYRTVKRAVELLEVGGKLVYSTSSLNPIENEAVVHHLLAELGDALELVDASQLVPNLKYSPGMTYWEPAFRAGRTMRFYQSFDEVPEKLRSLIRPPMFAPAPEDAAKFNLDRCIRVLPHHQNTGGFFIALLEKKRRLPWEDKQLENATGRFRREFEFFDGNEEIFESIKHFYQLNDTFNKLNLMTRSREGKKKNIYFSAEILRNIVSNNENKIKFINLGVKTFARCDNRNMVCDFRLAQEGLESINGFIGARRRARIVKEDLIKLLSNNDPTKPPEIEGLSEETQANVKELEPGSCVLEYRGDDGLDLDLVSWRGTKSLRAYVDQHDTVHMLRLLGADVSKYEKNKFEENRAAEAEAEAEAEADIQAETEIKAEDEAEQTAS</sequence>
<dbReference type="EMBL" id="GFDL01014406">
    <property type="protein sequence ID" value="JAV20639.1"/>
    <property type="molecule type" value="Transcribed_RNA"/>
</dbReference>
<accession>A0A1Q3EZB9</accession>
<dbReference type="InterPro" id="IPR029063">
    <property type="entry name" value="SAM-dependent_MTases_sf"/>
</dbReference>
<dbReference type="InterPro" id="IPR001678">
    <property type="entry name" value="MeTrfase_RsmB-F_NOP2_dom"/>
</dbReference>
<dbReference type="GO" id="GO:0000049">
    <property type="term" value="F:tRNA binding"/>
    <property type="evidence" value="ECO:0007669"/>
    <property type="project" value="UniProtKB-KW"/>
</dbReference>
<organism evidence="13">
    <name type="scientific">Culex tarsalis</name>
    <name type="common">Encephalitis mosquito</name>
    <dbReference type="NCBI Taxonomy" id="7177"/>
    <lineage>
        <taxon>Eukaryota</taxon>
        <taxon>Metazoa</taxon>
        <taxon>Ecdysozoa</taxon>
        <taxon>Arthropoda</taxon>
        <taxon>Hexapoda</taxon>
        <taxon>Insecta</taxon>
        <taxon>Pterygota</taxon>
        <taxon>Neoptera</taxon>
        <taxon>Endopterygota</taxon>
        <taxon>Diptera</taxon>
        <taxon>Nematocera</taxon>
        <taxon>Culicoidea</taxon>
        <taxon>Culicidae</taxon>
        <taxon>Culicinae</taxon>
        <taxon>Culicini</taxon>
        <taxon>Culex</taxon>
        <taxon>Culex</taxon>
    </lineage>
</organism>
<feature type="domain" description="SAM-dependent MTase RsmB/NOP-type" evidence="12">
    <location>
        <begin position="64"/>
        <end position="424"/>
    </location>
</feature>
<evidence type="ECO:0000256" key="2">
    <source>
        <dbReference type="ARBA" id="ARBA00012629"/>
    </source>
</evidence>
<dbReference type="PANTHER" id="PTHR22808:SF1">
    <property type="entry name" value="RNA CYTOSINE-C(5)-METHYLTRANSFERASE NSUN2-RELATED"/>
    <property type="match status" value="1"/>
</dbReference>
<protein>
    <recommendedName>
        <fullName evidence="2">tRNA (cytosine(34)-C(5))-methyltransferase</fullName>
        <ecNumber evidence="2">2.1.1.203</ecNumber>
    </recommendedName>
</protein>
<keyword evidence="5 10" id="KW-0808">Transferase</keyword>
<dbReference type="EC" id="2.1.1.203" evidence="2"/>
<dbReference type="AlphaFoldDB" id="A0A1Q3EZB9"/>
<dbReference type="PROSITE" id="PS51686">
    <property type="entry name" value="SAM_MT_RSMB_NOP"/>
    <property type="match status" value="1"/>
</dbReference>
<dbReference type="InterPro" id="IPR023270">
    <property type="entry name" value="RCMT_NCL1"/>
</dbReference>
<evidence type="ECO:0000256" key="4">
    <source>
        <dbReference type="ARBA" id="ARBA00022603"/>
    </source>
</evidence>
<evidence type="ECO:0000256" key="5">
    <source>
        <dbReference type="ARBA" id="ARBA00022679"/>
    </source>
</evidence>
<dbReference type="Gene3D" id="3.40.50.150">
    <property type="entry name" value="Vaccinia Virus protein VP39"/>
    <property type="match status" value="1"/>
</dbReference>
<dbReference type="PRINTS" id="PR02011">
    <property type="entry name" value="RCMTNCL1"/>
</dbReference>
<dbReference type="Pfam" id="PF25378">
    <property type="entry name" value="PUA_NSUN2"/>
    <property type="match status" value="1"/>
</dbReference>
<dbReference type="InterPro" id="IPR057285">
    <property type="entry name" value="Pre-PUA_NSUN2"/>
</dbReference>
<evidence type="ECO:0000259" key="12">
    <source>
        <dbReference type="PROSITE" id="PS51686"/>
    </source>
</evidence>
<evidence type="ECO:0000256" key="11">
    <source>
        <dbReference type="SAM" id="MobiDB-lite"/>
    </source>
</evidence>
<keyword evidence="6 10" id="KW-0949">S-adenosyl-L-methionine</keyword>
<dbReference type="SUPFAM" id="SSF53335">
    <property type="entry name" value="S-adenosyl-L-methionine-dependent methyltransferases"/>
    <property type="match status" value="1"/>
</dbReference>
<comment type="caution">
    <text evidence="10">Lacks conserved residue(s) required for the propagation of feature annotation.</text>
</comment>
<reference evidence="13" key="1">
    <citation type="submission" date="2017-01" db="EMBL/GenBank/DDBJ databases">
        <title>A deep insight into the sialotranscriptome of adult male and female Cluex tarsalis mosquitoes.</title>
        <authorList>
            <person name="Ribeiro J.M."/>
            <person name="Moreira F."/>
            <person name="Bernard K.A."/>
            <person name="Calvo E."/>
        </authorList>
    </citation>
    <scope>NUCLEOTIDE SEQUENCE</scope>
    <source>
        <strain evidence="13">Kern County</strain>
        <tissue evidence="13">Salivary glands</tissue>
    </source>
</reference>
<dbReference type="GO" id="GO:0005737">
    <property type="term" value="C:cytoplasm"/>
    <property type="evidence" value="ECO:0007669"/>
    <property type="project" value="TreeGrafter"/>
</dbReference>
<dbReference type="PANTHER" id="PTHR22808">
    <property type="entry name" value="NCL1 YEAST -RELATED NOL1/NOP2/FMU SUN DOMAIN-CONTAINING"/>
    <property type="match status" value="1"/>
</dbReference>
<name>A0A1Q3EZB9_CULTA</name>
<feature type="binding site" evidence="10">
    <location>
        <position position="260"/>
    </location>
    <ligand>
        <name>S-adenosyl-L-methionine</name>
        <dbReference type="ChEBI" id="CHEBI:59789"/>
    </ligand>
</feature>
<feature type="compositionally biased region" description="Basic and acidic residues" evidence="11">
    <location>
        <begin position="20"/>
        <end position="36"/>
    </location>
</feature>
<evidence type="ECO:0000256" key="8">
    <source>
        <dbReference type="ARBA" id="ARBA00022884"/>
    </source>
</evidence>
<keyword evidence="3" id="KW-0820">tRNA-binding</keyword>
<dbReference type="Pfam" id="PF01189">
    <property type="entry name" value="Methyltr_RsmB-F"/>
    <property type="match status" value="1"/>
</dbReference>
<feature type="compositionally biased region" description="Acidic residues" evidence="11">
    <location>
        <begin position="645"/>
        <end position="658"/>
    </location>
</feature>
<evidence type="ECO:0000313" key="13">
    <source>
        <dbReference type="EMBL" id="JAV20639.1"/>
    </source>
</evidence>
<dbReference type="GO" id="GO:0005634">
    <property type="term" value="C:nucleus"/>
    <property type="evidence" value="ECO:0007669"/>
    <property type="project" value="UniProtKB-SubCell"/>
</dbReference>
<keyword evidence="4 10" id="KW-0489">Methyltransferase</keyword>
<dbReference type="GO" id="GO:0030488">
    <property type="term" value="P:tRNA methylation"/>
    <property type="evidence" value="ECO:0007669"/>
    <property type="project" value="UniProtKB-ARBA"/>
</dbReference>
<dbReference type="Pfam" id="PF25376">
    <property type="entry name" value="Pre-PUA_NSUN2"/>
    <property type="match status" value="1"/>
</dbReference>
<evidence type="ECO:0000256" key="7">
    <source>
        <dbReference type="ARBA" id="ARBA00022694"/>
    </source>
</evidence>
<comment type="subcellular location">
    <subcellularLocation>
        <location evidence="1">Nucleus</location>
    </subcellularLocation>
</comment>
<comment type="similarity">
    <text evidence="10">Belongs to the class I-like SAM-binding methyltransferase superfamily. RsmB/NOP family.</text>
</comment>
<feature type="region of interest" description="Disordered" evidence="11">
    <location>
        <begin position="639"/>
        <end position="672"/>
    </location>
</feature>
<dbReference type="InterPro" id="IPR049560">
    <property type="entry name" value="MeTrfase_RsmB-F_NOP2_cat"/>
</dbReference>
<proteinExistence type="inferred from homology"/>
<dbReference type="InterPro" id="IPR057286">
    <property type="entry name" value="PUA_NSUN2"/>
</dbReference>
<keyword evidence="8 10" id="KW-0694">RNA-binding</keyword>
<keyword evidence="9" id="KW-0539">Nucleus</keyword>
<evidence type="ECO:0000256" key="9">
    <source>
        <dbReference type="ARBA" id="ARBA00023242"/>
    </source>
</evidence>
<evidence type="ECO:0000256" key="1">
    <source>
        <dbReference type="ARBA" id="ARBA00004123"/>
    </source>
</evidence>
<feature type="binding site" evidence="10">
    <location>
        <position position="233"/>
    </location>
    <ligand>
        <name>S-adenosyl-L-methionine</name>
        <dbReference type="ChEBI" id="CHEBI:59789"/>
    </ligand>
</feature>
<feature type="region of interest" description="Disordered" evidence="11">
    <location>
        <begin position="1"/>
        <end position="36"/>
    </location>
</feature>
<evidence type="ECO:0000256" key="10">
    <source>
        <dbReference type="PROSITE-ProRule" id="PRU01023"/>
    </source>
</evidence>
<keyword evidence="7" id="KW-0819">tRNA processing</keyword>
<evidence type="ECO:0000256" key="3">
    <source>
        <dbReference type="ARBA" id="ARBA00022555"/>
    </source>
</evidence>
<dbReference type="PRINTS" id="PR02008">
    <property type="entry name" value="RCMTFAMILY"/>
</dbReference>